<feature type="binding site" evidence="5">
    <location>
        <position position="222"/>
    </location>
    <ligand>
        <name>dimethylallyl diphosphate</name>
        <dbReference type="ChEBI" id="CHEBI:57623"/>
    </ligand>
</feature>
<dbReference type="STRING" id="1891926.Fuma_05752"/>
<comment type="catalytic activity">
    <reaction evidence="5">
        <text>isopentenyl diphosphate + 2 oxidized [2Fe-2S]-[ferredoxin] + H2O = (2E)-4-hydroxy-3-methylbut-2-enyl diphosphate + 2 reduced [2Fe-2S]-[ferredoxin] + 2 H(+)</text>
        <dbReference type="Rhea" id="RHEA:24488"/>
        <dbReference type="Rhea" id="RHEA-COMP:10000"/>
        <dbReference type="Rhea" id="RHEA-COMP:10001"/>
        <dbReference type="ChEBI" id="CHEBI:15377"/>
        <dbReference type="ChEBI" id="CHEBI:15378"/>
        <dbReference type="ChEBI" id="CHEBI:33737"/>
        <dbReference type="ChEBI" id="CHEBI:33738"/>
        <dbReference type="ChEBI" id="CHEBI:128753"/>
        <dbReference type="ChEBI" id="CHEBI:128769"/>
        <dbReference type="EC" id="1.17.7.4"/>
    </reaction>
</comment>
<sequence length="313" mass="34425">MKILLANPRGFCAGVNMAIECLDEAIRRVGLGIYVYHEIVHNKYVVDRFTKQGVKFVDSLEEVPTGSILLFSAHGVSPEIRALAKTRNLQTVDATCPLVTKVHLEAIRYANAGYNIVLIGHEGHDEVIGTMGEAPESITLVETPEEVANLPFTQTDKLAFLTQTTLSVAEASEVIVALRNRYPQIDSPKKEDICYATTNRQEAVQMLVESADVLICLGSQNSSNSRRLMEIGASQGVPSYLIDGAAELQSEWFEQDSTVVITAGASAPEVVVEECIDYLKQHFNAVVSEETLREENVHFNLPKELHQLGVLKS</sequence>
<organism evidence="6 7">
    <name type="scientific">Fuerstiella marisgermanici</name>
    <dbReference type="NCBI Taxonomy" id="1891926"/>
    <lineage>
        <taxon>Bacteria</taxon>
        <taxon>Pseudomonadati</taxon>
        <taxon>Planctomycetota</taxon>
        <taxon>Planctomycetia</taxon>
        <taxon>Planctomycetales</taxon>
        <taxon>Planctomycetaceae</taxon>
        <taxon>Fuerstiella</taxon>
    </lineage>
</organism>
<evidence type="ECO:0000313" key="7">
    <source>
        <dbReference type="Proteomes" id="UP000187735"/>
    </source>
</evidence>
<dbReference type="NCBIfam" id="TIGR00216">
    <property type="entry name" value="ispH_lytB"/>
    <property type="match status" value="1"/>
</dbReference>
<name>A0A1P8WPU8_9PLAN</name>
<feature type="binding site" evidence="5">
    <location>
        <position position="96"/>
    </location>
    <ligand>
        <name>[4Fe-4S] cluster</name>
        <dbReference type="ChEBI" id="CHEBI:49883"/>
    </ligand>
</feature>
<evidence type="ECO:0000256" key="4">
    <source>
        <dbReference type="ARBA" id="ARBA00023014"/>
    </source>
</evidence>
<dbReference type="GO" id="GO:0051539">
    <property type="term" value="F:4 iron, 4 sulfur cluster binding"/>
    <property type="evidence" value="ECO:0007669"/>
    <property type="project" value="UniProtKB-UniRule"/>
</dbReference>
<feature type="binding site" evidence="5">
    <location>
        <position position="74"/>
    </location>
    <ligand>
        <name>dimethylallyl diphosphate</name>
        <dbReference type="ChEBI" id="CHEBI:57623"/>
    </ligand>
</feature>
<feature type="binding site" evidence="5">
    <location>
        <position position="194"/>
    </location>
    <ligand>
        <name>[4Fe-4S] cluster</name>
        <dbReference type="ChEBI" id="CHEBI:49883"/>
    </ligand>
</feature>
<protein>
    <recommendedName>
        <fullName evidence="5">4-hydroxy-3-methylbut-2-enyl diphosphate reductase</fullName>
        <shortName evidence="5">HMBPP reductase</shortName>
        <ecNumber evidence="5">1.17.7.4</ecNumber>
    </recommendedName>
</protein>
<dbReference type="NCBIfam" id="NF002190">
    <property type="entry name" value="PRK01045.1-4"/>
    <property type="match status" value="1"/>
</dbReference>
<feature type="binding site" evidence="5">
    <location>
        <position position="224"/>
    </location>
    <ligand>
        <name>dimethylallyl diphosphate</name>
        <dbReference type="ChEBI" id="CHEBI:57623"/>
    </ligand>
</feature>
<comment type="similarity">
    <text evidence="5">Belongs to the IspH family.</text>
</comment>
<dbReference type="CDD" id="cd13944">
    <property type="entry name" value="lytB_ispH"/>
    <property type="match status" value="1"/>
</dbReference>
<evidence type="ECO:0000256" key="1">
    <source>
        <dbReference type="ARBA" id="ARBA00022485"/>
    </source>
</evidence>
<dbReference type="GO" id="GO:0046872">
    <property type="term" value="F:metal ion binding"/>
    <property type="evidence" value="ECO:0007669"/>
    <property type="project" value="UniProtKB-KW"/>
</dbReference>
<feature type="binding site" evidence="5">
    <location>
        <position position="41"/>
    </location>
    <ligand>
        <name>dimethylallyl diphosphate</name>
        <dbReference type="ChEBI" id="CHEBI:57623"/>
    </ligand>
</feature>
<feature type="active site" description="Proton donor" evidence="5">
    <location>
        <position position="126"/>
    </location>
</feature>
<feature type="binding site" evidence="5">
    <location>
        <position position="222"/>
    </location>
    <ligand>
        <name>(2E)-4-hydroxy-3-methylbut-2-enyl diphosphate</name>
        <dbReference type="ChEBI" id="CHEBI:128753"/>
    </ligand>
</feature>
<feature type="binding site" evidence="5">
    <location>
        <position position="124"/>
    </location>
    <ligand>
        <name>dimethylallyl diphosphate</name>
        <dbReference type="ChEBI" id="CHEBI:57623"/>
    </ligand>
</feature>
<gene>
    <name evidence="5 6" type="primary">ispH</name>
    <name evidence="6" type="ORF">Fuma_05752</name>
</gene>
<dbReference type="EC" id="1.17.7.4" evidence="5"/>
<dbReference type="GO" id="GO:0016114">
    <property type="term" value="P:terpenoid biosynthetic process"/>
    <property type="evidence" value="ECO:0007669"/>
    <property type="project" value="UniProtKB-UniRule"/>
</dbReference>
<dbReference type="NCBIfam" id="NF002188">
    <property type="entry name" value="PRK01045.1-2"/>
    <property type="match status" value="1"/>
</dbReference>
<keyword evidence="2 5" id="KW-0479">Metal-binding</keyword>
<feature type="binding site" evidence="5">
    <location>
        <position position="266"/>
    </location>
    <ligand>
        <name>(2E)-4-hydroxy-3-methylbut-2-enyl diphosphate</name>
        <dbReference type="ChEBI" id="CHEBI:128753"/>
    </ligand>
</feature>
<dbReference type="Gene3D" id="3.40.50.11270">
    <property type="match status" value="1"/>
</dbReference>
<dbReference type="GO" id="GO:0051745">
    <property type="term" value="F:4-hydroxy-3-methylbut-2-enyl diphosphate reductase activity"/>
    <property type="evidence" value="ECO:0007669"/>
    <property type="project" value="UniProtKB-UniRule"/>
</dbReference>
<feature type="binding site" evidence="5">
    <location>
        <position position="164"/>
    </location>
    <ligand>
        <name>(2E)-4-hydroxy-3-methylbut-2-enyl diphosphate</name>
        <dbReference type="ChEBI" id="CHEBI:128753"/>
    </ligand>
</feature>
<feature type="binding site" evidence="5">
    <location>
        <position position="124"/>
    </location>
    <ligand>
        <name>(2E)-4-hydroxy-3-methylbut-2-enyl diphosphate</name>
        <dbReference type="ChEBI" id="CHEBI:128753"/>
    </ligand>
</feature>
<feature type="binding site" evidence="5">
    <location>
        <position position="223"/>
    </location>
    <ligand>
        <name>(2E)-4-hydroxy-3-methylbut-2-enyl diphosphate</name>
        <dbReference type="ChEBI" id="CHEBI:128753"/>
    </ligand>
</feature>
<dbReference type="GO" id="GO:0050992">
    <property type="term" value="P:dimethylallyl diphosphate biosynthetic process"/>
    <property type="evidence" value="ECO:0007669"/>
    <property type="project" value="UniProtKB-UniRule"/>
</dbReference>
<dbReference type="EMBL" id="CP017641">
    <property type="protein sequence ID" value="APZ96084.1"/>
    <property type="molecule type" value="Genomic_DNA"/>
</dbReference>
<feature type="binding site" evidence="5">
    <location>
        <position position="223"/>
    </location>
    <ligand>
        <name>dimethylallyl diphosphate</name>
        <dbReference type="ChEBI" id="CHEBI:57623"/>
    </ligand>
</feature>
<keyword evidence="5" id="KW-0414">Isoprene biosynthesis</keyword>
<evidence type="ECO:0000256" key="5">
    <source>
        <dbReference type="HAMAP-Rule" id="MF_00191"/>
    </source>
</evidence>
<dbReference type="Gene3D" id="3.40.1010.20">
    <property type="entry name" value="4-hydroxy-3-methylbut-2-enyl diphosphate reductase, catalytic domain"/>
    <property type="match status" value="2"/>
</dbReference>
<evidence type="ECO:0000256" key="3">
    <source>
        <dbReference type="ARBA" id="ARBA00023004"/>
    </source>
</evidence>
<feature type="binding site" evidence="5">
    <location>
        <position position="12"/>
    </location>
    <ligand>
        <name>[4Fe-4S] cluster</name>
        <dbReference type="ChEBI" id="CHEBI:49883"/>
    </ligand>
</feature>
<feature type="binding site" evidence="5">
    <location>
        <position position="41"/>
    </location>
    <ligand>
        <name>(2E)-4-hydroxy-3-methylbut-2-enyl diphosphate</name>
        <dbReference type="ChEBI" id="CHEBI:128753"/>
    </ligand>
</feature>
<comment type="pathway">
    <text evidence="5">Isoprenoid biosynthesis; isopentenyl diphosphate biosynthesis via DXP pathway; isopentenyl diphosphate from 1-deoxy-D-xylulose 5-phosphate: step 6/6.</text>
</comment>
<feature type="binding site" evidence="5">
    <location>
        <position position="74"/>
    </location>
    <ligand>
        <name>isopentenyl diphosphate</name>
        <dbReference type="ChEBI" id="CHEBI:128769"/>
    </ligand>
</feature>
<dbReference type="GO" id="GO:0019288">
    <property type="term" value="P:isopentenyl diphosphate biosynthetic process, methylerythritol 4-phosphate pathway"/>
    <property type="evidence" value="ECO:0007669"/>
    <property type="project" value="UniProtKB-UniRule"/>
</dbReference>
<dbReference type="OrthoDB" id="9777362at2"/>
<feature type="binding site" evidence="5">
    <location>
        <position position="224"/>
    </location>
    <ligand>
        <name>isopentenyl diphosphate</name>
        <dbReference type="ChEBI" id="CHEBI:128769"/>
    </ligand>
</feature>
<dbReference type="Proteomes" id="UP000187735">
    <property type="component" value="Chromosome"/>
</dbReference>
<keyword evidence="7" id="KW-1185">Reference proteome</keyword>
<accession>A0A1P8WPU8</accession>
<evidence type="ECO:0000313" key="6">
    <source>
        <dbReference type="EMBL" id="APZ96084.1"/>
    </source>
</evidence>
<dbReference type="UniPathway" id="UPA00059">
    <property type="reaction ID" value="UER00105"/>
</dbReference>
<dbReference type="PANTHER" id="PTHR30426">
    <property type="entry name" value="4-HYDROXY-3-METHYLBUT-2-ENYL DIPHOSPHATE REDUCTASE"/>
    <property type="match status" value="1"/>
</dbReference>
<feature type="binding site" evidence="5">
    <location>
        <position position="124"/>
    </location>
    <ligand>
        <name>isopentenyl diphosphate</name>
        <dbReference type="ChEBI" id="CHEBI:128769"/>
    </ligand>
</feature>
<dbReference type="Pfam" id="PF02401">
    <property type="entry name" value="LYTB"/>
    <property type="match status" value="1"/>
</dbReference>
<feature type="binding site" evidence="5">
    <location>
        <position position="266"/>
    </location>
    <ligand>
        <name>dimethylallyl diphosphate</name>
        <dbReference type="ChEBI" id="CHEBI:57623"/>
    </ligand>
</feature>
<dbReference type="UniPathway" id="UPA00056">
    <property type="reaction ID" value="UER00097"/>
</dbReference>
<proteinExistence type="inferred from homology"/>
<keyword evidence="4 5" id="KW-0411">Iron-sulfur</keyword>
<dbReference type="PANTHER" id="PTHR30426:SF0">
    <property type="entry name" value="4-HYDROXY-3-METHYLBUT-2-ENYL DIPHOSPHATE REDUCTASE"/>
    <property type="match status" value="1"/>
</dbReference>
<feature type="binding site" evidence="5">
    <location>
        <position position="74"/>
    </location>
    <ligand>
        <name>(2E)-4-hydroxy-3-methylbut-2-enyl diphosphate</name>
        <dbReference type="ChEBI" id="CHEBI:128753"/>
    </ligand>
</feature>
<dbReference type="AlphaFoldDB" id="A0A1P8WPU8"/>
<evidence type="ECO:0000256" key="2">
    <source>
        <dbReference type="ARBA" id="ARBA00022723"/>
    </source>
</evidence>
<keyword evidence="3 5" id="KW-0408">Iron</keyword>
<comment type="function">
    <text evidence="5">Catalyzes the conversion of 1-hydroxy-2-methyl-2-(E)-butenyl 4-diphosphate (HMBPP) into a mixture of isopentenyl diphosphate (IPP) and dimethylallyl diphosphate (DMAPP). Acts in the terminal step of the DOXP/MEP pathway for isoprenoid precursor biosynthesis.</text>
</comment>
<comment type="catalytic activity">
    <reaction evidence="5">
        <text>dimethylallyl diphosphate + 2 oxidized [2Fe-2S]-[ferredoxin] + H2O = (2E)-4-hydroxy-3-methylbut-2-enyl diphosphate + 2 reduced [2Fe-2S]-[ferredoxin] + 2 H(+)</text>
        <dbReference type="Rhea" id="RHEA:24825"/>
        <dbReference type="Rhea" id="RHEA-COMP:10000"/>
        <dbReference type="Rhea" id="RHEA-COMP:10001"/>
        <dbReference type="ChEBI" id="CHEBI:15377"/>
        <dbReference type="ChEBI" id="CHEBI:15378"/>
        <dbReference type="ChEBI" id="CHEBI:33737"/>
        <dbReference type="ChEBI" id="CHEBI:33738"/>
        <dbReference type="ChEBI" id="CHEBI:57623"/>
        <dbReference type="ChEBI" id="CHEBI:128753"/>
        <dbReference type="EC" id="1.17.7.4"/>
    </reaction>
</comment>
<dbReference type="HAMAP" id="MF_00191">
    <property type="entry name" value="IspH"/>
    <property type="match status" value="1"/>
</dbReference>
<keyword evidence="5 6" id="KW-0560">Oxidoreductase</keyword>
<feature type="binding site" evidence="5">
    <location>
        <position position="41"/>
    </location>
    <ligand>
        <name>isopentenyl diphosphate</name>
        <dbReference type="ChEBI" id="CHEBI:128769"/>
    </ligand>
</feature>
<reference evidence="6 7" key="1">
    <citation type="journal article" date="2016" name="Front. Microbiol.">
        <title>Fuerstia marisgermanicae gen. nov., sp. nov., an Unusual Member of the Phylum Planctomycetes from the German Wadden Sea.</title>
        <authorList>
            <person name="Kohn T."/>
            <person name="Heuer A."/>
            <person name="Jogler M."/>
            <person name="Vollmers J."/>
            <person name="Boedeker C."/>
            <person name="Bunk B."/>
            <person name="Rast P."/>
            <person name="Borchert D."/>
            <person name="Glockner I."/>
            <person name="Freese H.M."/>
            <person name="Klenk H.P."/>
            <person name="Overmann J."/>
            <person name="Kaster A.K."/>
            <person name="Rohde M."/>
            <person name="Wiegand S."/>
            <person name="Jogler C."/>
        </authorList>
    </citation>
    <scope>NUCLEOTIDE SEQUENCE [LARGE SCALE GENOMIC DNA]</scope>
    <source>
        <strain evidence="6 7">NH11</strain>
    </source>
</reference>
<feature type="binding site" evidence="5">
    <location>
        <position position="266"/>
    </location>
    <ligand>
        <name>isopentenyl diphosphate</name>
        <dbReference type="ChEBI" id="CHEBI:128769"/>
    </ligand>
</feature>
<keyword evidence="1 5" id="KW-0004">4Fe-4S</keyword>
<feature type="binding site" evidence="5">
    <location>
        <position position="224"/>
    </location>
    <ligand>
        <name>(2E)-4-hydroxy-3-methylbut-2-enyl diphosphate</name>
        <dbReference type="ChEBI" id="CHEBI:128753"/>
    </ligand>
</feature>
<comment type="cofactor">
    <cofactor evidence="5">
        <name>[4Fe-4S] cluster</name>
        <dbReference type="ChEBI" id="CHEBI:49883"/>
    </cofactor>
    <text evidence="5">Binds 1 [4Fe-4S] cluster per subunit.</text>
</comment>
<dbReference type="RefSeq" id="WP_077027156.1">
    <property type="nucleotide sequence ID" value="NZ_CP017641.1"/>
</dbReference>
<feature type="binding site" evidence="5">
    <location>
        <position position="223"/>
    </location>
    <ligand>
        <name>isopentenyl diphosphate</name>
        <dbReference type="ChEBI" id="CHEBI:128769"/>
    </ligand>
</feature>
<feature type="binding site" evidence="5">
    <location>
        <position position="222"/>
    </location>
    <ligand>
        <name>isopentenyl diphosphate</name>
        <dbReference type="ChEBI" id="CHEBI:128769"/>
    </ligand>
</feature>
<dbReference type="KEGG" id="fmr:Fuma_05752"/>
<dbReference type="InterPro" id="IPR003451">
    <property type="entry name" value="LytB/IspH"/>
</dbReference>
<comment type="pathway">
    <text evidence="5">Isoprenoid biosynthesis; dimethylallyl diphosphate biosynthesis; dimethylallyl diphosphate from (2E)-4-hydroxy-3-methylbutenyl diphosphate: step 1/1.</text>
</comment>